<dbReference type="InterPro" id="IPR052342">
    <property type="entry name" value="MCH/BMMD"/>
</dbReference>
<dbReference type="Pfam" id="PF01575">
    <property type="entry name" value="MaoC_dehydratas"/>
    <property type="match status" value="1"/>
</dbReference>
<reference evidence="2 3" key="1">
    <citation type="submission" date="2013-10" db="EMBL/GenBank/DDBJ databases">
        <title>Salinisphaera orenii MK-B5 Genome Sequencing.</title>
        <authorList>
            <person name="Lai Q."/>
            <person name="Li C."/>
            <person name="Shao Z."/>
        </authorList>
    </citation>
    <scope>NUCLEOTIDE SEQUENCE [LARGE SCALE GENOMIC DNA]</scope>
    <source>
        <strain evidence="2 3">MK-B5</strain>
    </source>
</reference>
<accession>A0A423PGN7</accession>
<evidence type="ECO:0000313" key="3">
    <source>
        <dbReference type="Proteomes" id="UP000283993"/>
    </source>
</evidence>
<organism evidence="2 3">
    <name type="scientific">Salinisphaera orenii MK-B5</name>
    <dbReference type="NCBI Taxonomy" id="856730"/>
    <lineage>
        <taxon>Bacteria</taxon>
        <taxon>Pseudomonadati</taxon>
        <taxon>Pseudomonadota</taxon>
        <taxon>Gammaproteobacteria</taxon>
        <taxon>Salinisphaerales</taxon>
        <taxon>Salinisphaeraceae</taxon>
        <taxon>Salinisphaera</taxon>
    </lineage>
</organism>
<dbReference type="PANTHER" id="PTHR43664:SF1">
    <property type="entry name" value="BETA-METHYLMALYL-COA DEHYDRATASE"/>
    <property type="match status" value="1"/>
</dbReference>
<dbReference type="PANTHER" id="PTHR43664">
    <property type="entry name" value="MONOAMINE OXIDASE-RELATED"/>
    <property type="match status" value="1"/>
</dbReference>
<keyword evidence="3" id="KW-1185">Reference proteome</keyword>
<dbReference type="SUPFAM" id="SSF54637">
    <property type="entry name" value="Thioesterase/thiol ester dehydrase-isomerase"/>
    <property type="match status" value="1"/>
</dbReference>
<evidence type="ECO:0000259" key="1">
    <source>
        <dbReference type="Pfam" id="PF01575"/>
    </source>
</evidence>
<gene>
    <name evidence="2" type="ORF">SAOR_14410</name>
</gene>
<dbReference type="Proteomes" id="UP000283993">
    <property type="component" value="Unassembled WGS sequence"/>
</dbReference>
<dbReference type="CDD" id="cd03454">
    <property type="entry name" value="YdeM"/>
    <property type="match status" value="1"/>
</dbReference>
<comment type="caution">
    <text evidence="2">The sequence shown here is derived from an EMBL/GenBank/DDBJ whole genome shotgun (WGS) entry which is preliminary data.</text>
</comment>
<proteinExistence type="predicted"/>
<evidence type="ECO:0000313" key="2">
    <source>
        <dbReference type="EMBL" id="ROO24703.1"/>
    </source>
</evidence>
<dbReference type="InterPro" id="IPR002539">
    <property type="entry name" value="MaoC-like_dom"/>
</dbReference>
<dbReference type="RefSeq" id="WP_123632042.1">
    <property type="nucleotide sequence ID" value="NZ_AYKH01000041.1"/>
</dbReference>
<dbReference type="Gene3D" id="3.10.129.10">
    <property type="entry name" value="Hotdog Thioesterase"/>
    <property type="match status" value="1"/>
</dbReference>
<dbReference type="AlphaFoldDB" id="A0A423PGN7"/>
<protein>
    <submittedName>
        <fullName evidence="2">MaoC family dehydratase</fullName>
    </submittedName>
</protein>
<name>A0A423PGN7_9GAMM</name>
<dbReference type="EMBL" id="AYKH01000041">
    <property type="protein sequence ID" value="ROO24703.1"/>
    <property type="molecule type" value="Genomic_DNA"/>
</dbReference>
<sequence length="149" mass="16333">MRYWEDFEPGRVETFGAYTVTEDEIVAFGRAYDPLPFHVDPEAAADGPYGGLTAPGLLTCAIFMRILVDNVLSQSASMGSPGVDSVRWPRPVFAGDTLSVRQETMEARVLNSRPELGLVKNRFIVLNQDGEAVAELASNALFRRRTAPA</sequence>
<dbReference type="InterPro" id="IPR029069">
    <property type="entry name" value="HotDog_dom_sf"/>
</dbReference>
<feature type="domain" description="MaoC-like" evidence="1">
    <location>
        <begin position="16"/>
        <end position="110"/>
    </location>
</feature>